<dbReference type="Proteomes" id="UP000244810">
    <property type="component" value="Unassembled WGS sequence"/>
</dbReference>
<keyword evidence="2" id="KW-1185">Reference proteome</keyword>
<comment type="caution">
    <text evidence="1">The sequence shown here is derived from an EMBL/GenBank/DDBJ whole genome shotgun (WGS) entry which is preliminary data.</text>
</comment>
<name>A0A2T7USI5_9RHOB</name>
<evidence type="ECO:0000313" key="1">
    <source>
        <dbReference type="EMBL" id="PVE47677.1"/>
    </source>
</evidence>
<dbReference type="RefSeq" id="WP_107751049.1">
    <property type="nucleotide sequence ID" value="NZ_QBKF01000003.1"/>
</dbReference>
<dbReference type="InterPro" id="IPR044855">
    <property type="entry name" value="CoA-Trfase_III_dom3_sf"/>
</dbReference>
<dbReference type="GO" id="GO:0003824">
    <property type="term" value="F:catalytic activity"/>
    <property type="evidence" value="ECO:0007669"/>
    <property type="project" value="InterPro"/>
</dbReference>
<dbReference type="InterPro" id="IPR003673">
    <property type="entry name" value="CoA-Trfase_fam_III"/>
</dbReference>
<proteinExistence type="predicted"/>
<dbReference type="InterPro" id="IPR023606">
    <property type="entry name" value="CoA-Trfase_III_dom_1_sf"/>
</dbReference>
<dbReference type="OrthoDB" id="9806585at2"/>
<protein>
    <submittedName>
        <fullName evidence="1">Acyl-CoA hydratase</fullName>
    </submittedName>
</protein>
<dbReference type="Gene3D" id="3.40.50.10540">
    <property type="entry name" value="Crotonobetainyl-coa:carnitine coa-transferase, domain 1"/>
    <property type="match status" value="2"/>
</dbReference>
<accession>A0A2T7USI5</accession>
<reference evidence="1 2" key="1">
    <citation type="journal article" date="2011" name="Syst. Appl. Microbiol.">
        <title>Defluviimonas denitrificans gen. nov., sp. nov., and Pararhodobacter aggregans gen. nov., sp. nov., non-phototrophic Rhodobacteraceae from the biofilter of a marine aquaculture.</title>
        <authorList>
            <person name="Foesel B.U."/>
            <person name="Drake H.L."/>
            <person name="Schramm A."/>
        </authorList>
    </citation>
    <scope>NUCLEOTIDE SEQUENCE [LARGE SCALE GENOMIC DNA]</scope>
    <source>
        <strain evidence="1 2">D1-19</strain>
    </source>
</reference>
<dbReference type="PANTHER" id="PTHR48229">
    <property type="entry name" value="CAIB/BAIF FAMILY ENZYME (AFU_ORTHOLOGUE AFUA_1G05360)-RELATED"/>
    <property type="match status" value="1"/>
</dbReference>
<dbReference type="SUPFAM" id="SSF89796">
    <property type="entry name" value="CoA-transferase family III (CaiB/BaiF)"/>
    <property type="match status" value="2"/>
</dbReference>
<dbReference type="InterPro" id="IPR052985">
    <property type="entry name" value="CoA-trans_III_biosynth/detox"/>
</dbReference>
<organism evidence="1 2">
    <name type="scientific">Pararhodobacter aggregans</name>
    <dbReference type="NCBI Taxonomy" id="404875"/>
    <lineage>
        <taxon>Bacteria</taxon>
        <taxon>Pseudomonadati</taxon>
        <taxon>Pseudomonadota</taxon>
        <taxon>Alphaproteobacteria</taxon>
        <taxon>Rhodobacterales</taxon>
        <taxon>Paracoccaceae</taxon>
        <taxon>Pararhodobacter</taxon>
    </lineage>
</organism>
<sequence length="476" mass="50073">MPLSQTERAALADVLDPLGLPLAELTTRAGYTGEEPPLDTDLALALAARSAVMAQALATAEFGARRGGPAQAVSLDRNAAVYALCCGLFQSCHGQDMTMASGAAAPLSTFYQAKDGRWFHPMGTYPGLRDGALAVLDCANTPEAIARAVAKRDALDWEEAFAAANLAGTMVRSRAEWHAHPQGQALAAAPLVTVEKVAEGAPQPLPAAARPLSGLRVLDFTHVIAGPILTRTLAEQGVDCLRISAPAHADPQAFLLETGWGKRAAYLDFHRPGDLERMRRLALSGDVVVQSWRPGAMEGFGLSAEDLVAALPAGHPGLVHVSVDSWGRTGPWAGRKGFEQLAQSVTGVALEEGQCGKPRYVPTGLLADYLAAYLGATGTIAALMRRAREGGSYRVHVSLARVTMWSQGLTGPGRHAGAPFPTAAGLPPSIERDSPFGLLRHLAPFAHFSATPGDWALPPCPPGRHDASWLDRGVEA</sequence>
<dbReference type="AlphaFoldDB" id="A0A2T7USI5"/>
<gene>
    <name evidence="1" type="ORF">DDE23_09535</name>
</gene>
<dbReference type="Pfam" id="PF02515">
    <property type="entry name" value="CoA_transf_3"/>
    <property type="match status" value="1"/>
</dbReference>
<dbReference type="PANTHER" id="PTHR48229:SF1">
    <property type="entry name" value="ALPHA METHYLACYL-COA RACEMASE-RELATED"/>
    <property type="match status" value="1"/>
</dbReference>
<dbReference type="EMBL" id="QDDR01000004">
    <property type="protein sequence ID" value="PVE47677.1"/>
    <property type="molecule type" value="Genomic_DNA"/>
</dbReference>
<evidence type="ECO:0000313" key="2">
    <source>
        <dbReference type="Proteomes" id="UP000244810"/>
    </source>
</evidence>
<dbReference type="Gene3D" id="3.30.1540.10">
    <property type="entry name" value="formyl-coa transferase, domain 3"/>
    <property type="match status" value="1"/>
</dbReference>